<gene>
    <name evidence="3" type="primary">Contig12483.g13316</name>
    <name evidence="3" type="ORF">STYLEM_19946</name>
</gene>
<feature type="region of interest" description="Disordered" evidence="1">
    <location>
        <begin position="82"/>
        <end position="104"/>
    </location>
</feature>
<dbReference type="InParanoid" id="A0A078B8Q7"/>
<reference evidence="3 4" key="1">
    <citation type="submission" date="2014-06" db="EMBL/GenBank/DDBJ databases">
        <authorList>
            <person name="Swart Estienne"/>
        </authorList>
    </citation>
    <scope>NUCLEOTIDE SEQUENCE [LARGE SCALE GENOMIC DNA]</scope>
    <source>
        <strain evidence="3 4">130c</strain>
    </source>
</reference>
<feature type="compositionally biased region" description="Low complexity" evidence="1">
    <location>
        <begin position="86"/>
        <end position="100"/>
    </location>
</feature>
<name>A0A078B8Q7_STYLE</name>
<feature type="transmembrane region" description="Helical" evidence="2">
    <location>
        <begin position="810"/>
        <end position="826"/>
    </location>
</feature>
<dbReference type="EMBL" id="CCKQ01018812">
    <property type="protein sequence ID" value="CDW90799.1"/>
    <property type="molecule type" value="Genomic_DNA"/>
</dbReference>
<keyword evidence="2" id="KW-0812">Transmembrane</keyword>
<feature type="compositionally biased region" description="Low complexity" evidence="1">
    <location>
        <begin position="358"/>
        <end position="378"/>
    </location>
</feature>
<evidence type="ECO:0000313" key="4">
    <source>
        <dbReference type="Proteomes" id="UP000039865"/>
    </source>
</evidence>
<feature type="compositionally biased region" description="Polar residues" evidence="1">
    <location>
        <begin position="1"/>
        <end position="15"/>
    </location>
</feature>
<feature type="region of interest" description="Disordered" evidence="1">
    <location>
        <begin position="1"/>
        <end position="39"/>
    </location>
</feature>
<evidence type="ECO:0000313" key="3">
    <source>
        <dbReference type="EMBL" id="CDW90799.1"/>
    </source>
</evidence>
<dbReference type="AlphaFoldDB" id="A0A078B8Q7"/>
<accession>A0A078B8Q7</accession>
<feature type="compositionally biased region" description="Polar residues" evidence="1">
    <location>
        <begin position="341"/>
        <end position="351"/>
    </location>
</feature>
<sequence>MPNQGSTVLRSQQSLMPMFLSPRENRTPSKDRNLSNQKSQVQMHYYQQDKTMSTANTNSTFNYMDSSNKLIQNLSNFAATLKSPTNNQSLSKNQSSQKQSIVHPVNQTSTQQMQRSLIKKFSSNALQNQFKNEGLIALEEKFSLGSRKYSQFEQQQHNYTQIPTTASQTSTFLNNDKSPIRKLNNRFRIDLDKRSITPIIGSDSATDFYNSQNNNNNLTASKLKQKQDSARDSIYYTQVNNIKTQQNVLKKRSQNIMVPKIAIDFNQIQNVQSPINAKKNLEYYSQVSASNSKSNQHQQSSNKISNNKKQQVQSNALGSKENQNQPIRSLRNFAQVQFSTQDTAMSPISRNDNTKIKQQYSQRSQQNQLLNSGSQNRSTSQYKKTSNRINDYQTSIESQQKPFRQQVREHQRKILNEMQNIRKEMRKISRSSHRQYDSQGNEEYDNNSIFNLKYDSDEESGLDGPQALKFIKEFHSSRKQLNPKSDQNQDQIQANEDKFDQMMREFQIEYQKEQDYQQQKQFESLNSHKKEQHLQYQNTEQFQMLTTNIDHEECTFDDYRNVTDDSESVLNNQDYKNPFHKNNQNTAEPQNPKLNKLNVQAHLNYNQVNFSKNNILQSTEYNTLLNATSKLFSEDLNEEGLEQVEDEEEFDEYNFEKQYKQVKFMNNLSIQDHFKFEFSSPSMTQISPTTQQDKEKLIMGRFQEDSQILNQGTIEDTDKNAYKNMGKAKKWLQLIKKNKDKLNHKNEDLNAKAAYLITNHCIPRLKIDSILSSGMSGSEDSASSYAASFLSSQRSSRYQSQATLRYDPKHVLFVYIFWSTFLNYILTTGSKSLQQQAQQQKNYM</sequence>
<feature type="region of interest" description="Disordered" evidence="1">
    <location>
        <begin position="341"/>
        <end position="388"/>
    </location>
</feature>
<feature type="compositionally biased region" description="Basic and acidic residues" evidence="1">
    <location>
        <begin position="23"/>
        <end position="33"/>
    </location>
</feature>
<feature type="compositionally biased region" description="Low complexity" evidence="1">
    <location>
        <begin position="288"/>
        <end position="315"/>
    </location>
</feature>
<feature type="compositionally biased region" description="Polar residues" evidence="1">
    <location>
        <begin position="379"/>
        <end position="388"/>
    </location>
</feature>
<feature type="compositionally biased region" description="Polar residues" evidence="1">
    <location>
        <begin position="316"/>
        <end position="326"/>
    </location>
</feature>
<protein>
    <submittedName>
        <fullName evidence="3">Uncharacterized protein</fullName>
    </submittedName>
</protein>
<dbReference type="Proteomes" id="UP000039865">
    <property type="component" value="Unassembled WGS sequence"/>
</dbReference>
<proteinExistence type="predicted"/>
<keyword evidence="2" id="KW-1133">Transmembrane helix</keyword>
<keyword evidence="2" id="KW-0472">Membrane</keyword>
<organism evidence="3 4">
    <name type="scientific">Stylonychia lemnae</name>
    <name type="common">Ciliate</name>
    <dbReference type="NCBI Taxonomy" id="5949"/>
    <lineage>
        <taxon>Eukaryota</taxon>
        <taxon>Sar</taxon>
        <taxon>Alveolata</taxon>
        <taxon>Ciliophora</taxon>
        <taxon>Intramacronucleata</taxon>
        <taxon>Spirotrichea</taxon>
        <taxon>Stichotrichia</taxon>
        <taxon>Sporadotrichida</taxon>
        <taxon>Oxytrichidae</taxon>
        <taxon>Stylonychinae</taxon>
        <taxon>Stylonychia</taxon>
    </lineage>
</organism>
<evidence type="ECO:0000256" key="1">
    <source>
        <dbReference type="SAM" id="MobiDB-lite"/>
    </source>
</evidence>
<feature type="region of interest" description="Disordered" evidence="1">
    <location>
        <begin position="288"/>
        <end position="326"/>
    </location>
</feature>
<keyword evidence="4" id="KW-1185">Reference proteome</keyword>
<evidence type="ECO:0000256" key="2">
    <source>
        <dbReference type="SAM" id="Phobius"/>
    </source>
</evidence>